<dbReference type="AlphaFoldDB" id="A0A835AAP5"/>
<dbReference type="Proteomes" id="UP000636709">
    <property type="component" value="Unassembled WGS sequence"/>
</dbReference>
<name>A0A835AAP5_9POAL</name>
<proteinExistence type="predicted"/>
<organism evidence="1 2">
    <name type="scientific">Digitaria exilis</name>
    <dbReference type="NCBI Taxonomy" id="1010633"/>
    <lineage>
        <taxon>Eukaryota</taxon>
        <taxon>Viridiplantae</taxon>
        <taxon>Streptophyta</taxon>
        <taxon>Embryophyta</taxon>
        <taxon>Tracheophyta</taxon>
        <taxon>Spermatophyta</taxon>
        <taxon>Magnoliopsida</taxon>
        <taxon>Liliopsida</taxon>
        <taxon>Poales</taxon>
        <taxon>Poaceae</taxon>
        <taxon>PACMAD clade</taxon>
        <taxon>Panicoideae</taxon>
        <taxon>Panicodae</taxon>
        <taxon>Paniceae</taxon>
        <taxon>Anthephorinae</taxon>
        <taxon>Digitaria</taxon>
    </lineage>
</organism>
<comment type="caution">
    <text evidence="1">The sequence shown here is derived from an EMBL/GenBank/DDBJ whole genome shotgun (WGS) entry which is preliminary data.</text>
</comment>
<reference evidence="1" key="1">
    <citation type="submission" date="2020-07" db="EMBL/GenBank/DDBJ databases">
        <title>Genome sequence and genetic diversity analysis of an under-domesticated orphan crop, white fonio (Digitaria exilis).</title>
        <authorList>
            <person name="Bennetzen J.L."/>
            <person name="Chen S."/>
            <person name="Ma X."/>
            <person name="Wang X."/>
            <person name="Yssel A.E.J."/>
            <person name="Chaluvadi S.R."/>
            <person name="Johnson M."/>
            <person name="Gangashetty P."/>
            <person name="Hamidou F."/>
            <person name="Sanogo M.D."/>
            <person name="Zwaenepoel A."/>
            <person name="Wallace J."/>
            <person name="Van De Peer Y."/>
            <person name="Van Deynze A."/>
        </authorList>
    </citation>
    <scope>NUCLEOTIDE SEQUENCE</scope>
    <source>
        <tissue evidence="1">Leaves</tissue>
    </source>
</reference>
<evidence type="ECO:0000313" key="1">
    <source>
        <dbReference type="EMBL" id="KAF8650765.1"/>
    </source>
</evidence>
<evidence type="ECO:0000313" key="2">
    <source>
        <dbReference type="Proteomes" id="UP000636709"/>
    </source>
</evidence>
<keyword evidence="2" id="KW-1185">Reference proteome</keyword>
<dbReference type="EMBL" id="JACEFO010002708">
    <property type="protein sequence ID" value="KAF8650765.1"/>
    <property type="molecule type" value="Genomic_DNA"/>
</dbReference>
<accession>A0A835AAP5</accession>
<gene>
    <name evidence="1" type="ORF">HU200_063669</name>
</gene>
<protein>
    <submittedName>
        <fullName evidence="1">Uncharacterized protein</fullName>
    </submittedName>
</protein>
<sequence>MWKGHCCFLRTRNFFGALLALGSSQDSLLL</sequence>